<dbReference type="AlphaFoldDB" id="A0A7D9JV09"/>
<dbReference type="PANTHER" id="PTHR45749">
    <property type="match status" value="1"/>
</dbReference>
<gene>
    <name evidence="1" type="ORF">PACLA_8A054010</name>
</gene>
<dbReference type="EMBL" id="CACRXK020022023">
    <property type="protein sequence ID" value="CAB4036429.1"/>
    <property type="molecule type" value="Genomic_DNA"/>
</dbReference>
<dbReference type="Proteomes" id="UP001152795">
    <property type="component" value="Unassembled WGS sequence"/>
</dbReference>
<organism evidence="1 2">
    <name type="scientific">Paramuricea clavata</name>
    <name type="common">Red gorgonian</name>
    <name type="synonym">Violescent sea-whip</name>
    <dbReference type="NCBI Taxonomy" id="317549"/>
    <lineage>
        <taxon>Eukaryota</taxon>
        <taxon>Metazoa</taxon>
        <taxon>Cnidaria</taxon>
        <taxon>Anthozoa</taxon>
        <taxon>Octocorallia</taxon>
        <taxon>Malacalcyonacea</taxon>
        <taxon>Plexauridae</taxon>
        <taxon>Paramuricea</taxon>
    </lineage>
</organism>
<keyword evidence="2" id="KW-1185">Reference proteome</keyword>
<protein>
    <submittedName>
        <fullName evidence="1">Uncharacterized protein</fullName>
    </submittedName>
</protein>
<name>A0A7D9JV09_PARCT</name>
<evidence type="ECO:0000313" key="2">
    <source>
        <dbReference type="Proteomes" id="UP001152795"/>
    </source>
</evidence>
<reference evidence="1" key="1">
    <citation type="submission" date="2020-04" db="EMBL/GenBank/DDBJ databases">
        <authorList>
            <person name="Alioto T."/>
            <person name="Alioto T."/>
            <person name="Gomez Garrido J."/>
        </authorList>
    </citation>
    <scope>NUCLEOTIDE SEQUENCE</scope>
    <source>
        <strain evidence="1">A484AB</strain>
    </source>
</reference>
<comment type="caution">
    <text evidence="1">The sequence shown here is derived from an EMBL/GenBank/DDBJ whole genome shotgun (WGS) entry which is preliminary data.</text>
</comment>
<proteinExistence type="predicted"/>
<dbReference type="OrthoDB" id="6614514at2759"/>
<evidence type="ECO:0000313" key="1">
    <source>
        <dbReference type="EMBL" id="CAB4036429.1"/>
    </source>
</evidence>
<accession>A0A7D9JV09</accession>
<dbReference type="PANTHER" id="PTHR45749:SF37">
    <property type="entry name" value="OS05G0311600 PROTEIN"/>
    <property type="match status" value="1"/>
</dbReference>
<sequence length="182" mass="20499">MELEFELHPELQAQRESVMKQYSVHNDYLSKSIFNEFISIMASEVKSAIFEEAYQEVCHGYSLTCQKERSSTAEVIAKEIEKLVTELVGIACVLTGLAADGASVMSGELSGVQALPKKKYPWLIYIHCVAHRLNLVINSLSKCCKQILTLVDKLHSVFSSAKTNDVFYQNSKREQSQHLCYA</sequence>